<dbReference type="SMART" id="SM00342">
    <property type="entry name" value="HTH_ARAC"/>
    <property type="match status" value="1"/>
</dbReference>
<dbReference type="RefSeq" id="WP_100003139.1">
    <property type="nucleotide sequence ID" value="NZ_CP017943.1"/>
</dbReference>
<dbReference type="PROSITE" id="PS01124">
    <property type="entry name" value="HTH_ARAC_FAMILY_2"/>
    <property type="match status" value="1"/>
</dbReference>
<evidence type="ECO:0000256" key="1">
    <source>
        <dbReference type="ARBA" id="ARBA00023125"/>
    </source>
</evidence>
<organism evidence="3 4">
    <name type="scientific">Phyllobacterium zundukense</name>
    <dbReference type="NCBI Taxonomy" id="1867719"/>
    <lineage>
        <taxon>Bacteria</taxon>
        <taxon>Pseudomonadati</taxon>
        <taxon>Pseudomonadota</taxon>
        <taxon>Alphaproteobacteria</taxon>
        <taxon>Hyphomicrobiales</taxon>
        <taxon>Phyllobacteriaceae</taxon>
        <taxon>Phyllobacterium</taxon>
    </lineage>
</organism>
<dbReference type="InterPro" id="IPR018060">
    <property type="entry name" value="HTH_AraC"/>
</dbReference>
<dbReference type="PANTHER" id="PTHR43280:SF2">
    <property type="entry name" value="HTH-TYPE TRANSCRIPTIONAL REGULATOR EXSA"/>
    <property type="match status" value="1"/>
</dbReference>
<sequence>MAVQQVAHPILQQLQHCAFPKTRAIKQALRVFEATMEEPISMFEVSQRIGITCRQMERIFKEELGKSPLRVRDRLRVRRAKRLLLETDLNFTEIAVACGLLGTKTLNGAFAREEENCHGNFGLHAPVCHRIPRSDETRIDNNSPVRPAYSNRTFLMAFKILGFKYNS</sequence>
<dbReference type="KEGG" id="pht:BLM14_26380"/>
<protein>
    <recommendedName>
        <fullName evidence="2">HTH araC/xylS-type domain-containing protein</fullName>
    </recommendedName>
</protein>
<gene>
    <name evidence="3" type="ORF">B5P45_12535</name>
</gene>
<evidence type="ECO:0000259" key="2">
    <source>
        <dbReference type="PROSITE" id="PS01124"/>
    </source>
</evidence>
<dbReference type="Gene3D" id="1.10.10.60">
    <property type="entry name" value="Homeodomain-like"/>
    <property type="match status" value="1"/>
</dbReference>
<reference evidence="3 4" key="1">
    <citation type="journal article" date="2017" name="Int J Environ Stud">
        <title>Does the Miocene-Pliocene relict legume Oxytropis triphylla form nitrogen-fixing nodules with a combination of bacterial strains?</title>
        <authorList>
            <person name="Safronova V."/>
            <person name="Belimov A."/>
            <person name="Sazanova A."/>
            <person name="Kuznetsova I."/>
            <person name="Popova J."/>
            <person name="Andronov E."/>
            <person name="Verkhozina A."/>
            <person name="Tikhonovich I."/>
        </authorList>
    </citation>
    <scope>NUCLEOTIDE SEQUENCE [LARGE SCALE GENOMIC DNA]</scope>
    <source>
        <strain evidence="3 4">Tri-38</strain>
    </source>
</reference>
<dbReference type="GO" id="GO:0003700">
    <property type="term" value="F:DNA-binding transcription factor activity"/>
    <property type="evidence" value="ECO:0007669"/>
    <property type="project" value="InterPro"/>
</dbReference>
<comment type="caution">
    <text evidence="3">The sequence shown here is derived from an EMBL/GenBank/DDBJ whole genome shotgun (WGS) entry which is preliminary data.</text>
</comment>
<dbReference type="PANTHER" id="PTHR43280">
    <property type="entry name" value="ARAC-FAMILY TRANSCRIPTIONAL REGULATOR"/>
    <property type="match status" value="1"/>
</dbReference>
<keyword evidence="1" id="KW-0238">DNA-binding</keyword>
<dbReference type="AlphaFoldDB" id="A0A2N9VYV4"/>
<dbReference type="Proteomes" id="UP000232163">
    <property type="component" value="Unassembled WGS sequence"/>
</dbReference>
<dbReference type="EMBL" id="MZMT01000028">
    <property type="protein sequence ID" value="PIO44672.1"/>
    <property type="molecule type" value="Genomic_DNA"/>
</dbReference>
<accession>A0A2N9VYV4</accession>
<evidence type="ECO:0000313" key="3">
    <source>
        <dbReference type="EMBL" id="PIO44672.1"/>
    </source>
</evidence>
<dbReference type="GO" id="GO:0043565">
    <property type="term" value="F:sequence-specific DNA binding"/>
    <property type="evidence" value="ECO:0007669"/>
    <property type="project" value="InterPro"/>
</dbReference>
<evidence type="ECO:0000313" key="4">
    <source>
        <dbReference type="Proteomes" id="UP000232163"/>
    </source>
</evidence>
<proteinExistence type="predicted"/>
<feature type="domain" description="HTH araC/xylS-type" evidence="2">
    <location>
        <begin position="26"/>
        <end position="112"/>
    </location>
</feature>
<name>A0A2N9VYV4_9HYPH</name>
<dbReference type="Pfam" id="PF12833">
    <property type="entry name" value="HTH_18"/>
    <property type="match status" value="1"/>
</dbReference>
<keyword evidence="4" id="KW-1185">Reference proteome</keyword>
<dbReference type="OrthoDB" id="9793400at2"/>